<reference evidence="2" key="1">
    <citation type="journal article" date="2022" name="Mol. Ecol. Resour.">
        <title>The genomes of chicory, endive, great burdock and yacon provide insights into Asteraceae palaeo-polyploidization history and plant inulin production.</title>
        <authorList>
            <person name="Fan W."/>
            <person name="Wang S."/>
            <person name="Wang H."/>
            <person name="Wang A."/>
            <person name="Jiang F."/>
            <person name="Liu H."/>
            <person name="Zhao H."/>
            <person name="Xu D."/>
            <person name="Zhang Y."/>
        </authorList>
    </citation>
    <scope>NUCLEOTIDE SEQUENCE [LARGE SCALE GENOMIC DNA]</scope>
    <source>
        <strain evidence="2">cv. Yunnan</strain>
    </source>
</reference>
<reference evidence="1 2" key="2">
    <citation type="journal article" date="2022" name="Mol. Ecol. Resour.">
        <title>The genomes of chicory, endive, great burdock and yacon provide insights into Asteraceae paleo-polyploidization history and plant inulin production.</title>
        <authorList>
            <person name="Fan W."/>
            <person name="Wang S."/>
            <person name="Wang H."/>
            <person name="Wang A."/>
            <person name="Jiang F."/>
            <person name="Liu H."/>
            <person name="Zhao H."/>
            <person name="Xu D."/>
            <person name="Zhang Y."/>
        </authorList>
    </citation>
    <scope>NUCLEOTIDE SEQUENCE [LARGE SCALE GENOMIC DNA]</scope>
    <source>
        <strain evidence="2">cv. Yunnan</strain>
        <tissue evidence="1">Leaves</tissue>
    </source>
</reference>
<proteinExistence type="predicted"/>
<accession>A0ACB9A852</accession>
<gene>
    <name evidence="1" type="ORF">L1987_76371</name>
</gene>
<organism evidence="1 2">
    <name type="scientific">Smallanthus sonchifolius</name>
    <dbReference type="NCBI Taxonomy" id="185202"/>
    <lineage>
        <taxon>Eukaryota</taxon>
        <taxon>Viridiplantae</taxon>
        <taxon>Streptophyta</taxon>
        <taxon>Embryophyta</taxon>
        <taxon>Tracheophyta</taxon>
        <taxon>Spermatophyta</taxon>
        <taxon>Magnoliopsida</taxon>
        <taxon>eudicotyledons</taxon>
        <taxon>Gunneridae</taxon>
        <taxon>Pentapetalae</taxon>
        <taxon>asterids</taxon>
        <taxon>campanulids</taxon>
        <taxon>Asterales</taxon>
        <taxon>Asteraceae</taxon>
        <taxon>Asteroideae</taxon>
        <taxon>Heliantheae alliance</taxon>
        <taxon>Millerieae</taxon>
        <taxon>Smallanthus</taxon>
    </lineage>
</organism>
<dbReference type="Proteomes" id="UP001056120">
    <property type="component" value="Linkage Group LG25"/>
</dbReference>
<sequence length="247" mass="27917">MENLQQTLDDQSEMSVPGEIAGEILSRLIVKALKMENLAEGEEQLTSDDQTITISLAPVEIIAEILSRLPHNFAYVINPSTRKIFKLPGPASEPAHLTYGKGHICYFFGFDESRNEHKILTIRIFDILSLYLNHTIEIMIFSMLSLSWRKIDVDLPDVAMREWNVGTKHNVCVNSVIHLILQNQNEILAFDLRTEKFSIINLPIDVIPDATNKNYCYKGLNTIISNRPFLMKISGFLGVMCQNPVAG</sequence>
<evidence type="ECO:0000313" key="2">
    <source>
        <dbReference type="Proteomes" id="UP001056120"/>
    </source>
</evidence>
<name>A0ACB9A852_9ASTR</name>
<dbReference type="EMBL" id="CM042042">
    <property type="protein sequence ID" value="KAI3706115.1"/>
    <property type="molecule type" value="Genomic_DNA"/>
</dbReference>
<protein>
    <submittedName>
        <fullName evidence="1">Uncharacterized protein</fullName>
    </submittedName>
</protein>
<keyword evidence="2" id="KW-1185">Reference proteome</keyword>
<comment type="caution">
    <text evidence="1">The sequence shown here is derived from an EMBL/GenBank/DDBJ whole genome shotgun (WGS) entry which is preliminary data.</text>
</comment>
<evidence type="ECO:0000313" key="1">
    <source>
        <dbReference type="EMBL" id="KAI3706115.1"/>
    </source>
</evidence>